<keyword evidence="3" id="KW-1185">Reference proteome</keyword>
<dbReference type="Pfam" id="PF07441">
    <property type="entry name" value="BofA"/>
    <property type="match status" value="1"/>
</dbReference>
<keyword evidence="1" id="KW-1133">Transmembrane helix</keyword>
<gene>
    <name evidence="2" type="ORF">SAMN04487864_104209</name>
</gene>
<feature type="transmembrane region" description="Helical" evidence="1">
    <location>
        <begin position="7"/>
        <end position="25"/>
    </location>
</feature>
<feature type="transmembrane region" description="Helical" evidence="1">
    <location>
        <begin position="64"/>
        <end position="83"/>
    </location>
</feature>
<feature type="transmembrane region" description="Helical" evidence="1">
    <location>
        <begin position="31"/>
        <end position="52"/>
    </location>
</feature>
<dbReference type="AlphaFoldDB" id="A0A1G6KDV3"/>
<sequence>MEIIASLGSLAIGVVILYIIVKLLALPFKLVWNGIIGAVMLWLANLLGGALFNVKIHITIIKALIAGFFGIPGAAAVILWDLFVK</sequence>
<dbReference type="OrthoDB" id="1699162at2"/>
<dbReference type="EMBL" id="FMYW01000004">
    <property type="protein sequence ID" value="SDC29124.1"/>
    <property type="molecule type" value="Genomic_DNA"/>
</dbReference>
<evidence type="ECO:0000313" key="3">
    <source>
        <dbReference type="Proteomes" id="UP000198943"/>
    </source>
</evidence>
<reference evidence="3" key="1">
    <citation type="submission" date="2016-10" db="EMBL/GenBank/DDBJ databases">
        <authorList>
            <person name="Varghese N."/>
            <person name="Submissions S."/>
        </authorList>
    </citation>
    <scope>NUCLEOTIDE SEQUENCE [LARGE SCALE GENOMIC DNA]</scope>
    <source>
        <strain evidence="3">DSM 11005</strain>
    </source>
</reference>
<keyword evidence="1" id="KW-0472">Membrane</keyword>
<name>A0A1G6KDV3_9FIRM</name>
<evidence type="ECO:0000313" key="2">
    <source>
        <dbReference type="EMBL" id="SDC29124.1"/>
    </source>
</evidence>
<protein>
    <submittedName>
        <fullName evidence="2">Inhibitor of the pro-sigma K processing machinery</fullName>
    </submittedName>
</protein>
<accession>A0A1G6KDV3</accession>
<keyword evidence="1" id="KW-0812">Transmembrane</keyword>
<proteinExistence type="predicted"/>
<evidence type="ECO:0000256" key="1">
    <source>
        <dbReference type="SAM" id="Phobius"/>
    </source>
</evidence>
<organism evidence="2 3">
    <name type="scientific">Succiniclasticum ruminis</name>
    <dbReference type="NCBI Taxonomy" id="40841"/>
    <lineage>
        <taxon>Bacteria</taxon>
        <taxon>Bacillati</taxon>
        <taxon>Bacillota</taxon>
        <taxon>Negativicutes</taxon>
        <taxon>Acidaminococcales</taxon>
        <taxon>Acidaminococcaceae</taxon>
        <taxon>Succiniclasticum</taxon>
    </lineage>
</organism>
<dbReference type="RefSeq" id="WP_093729886.1">
    <property type="nucleotide sequence ID" value="NZ_FMYW01000004.1"/>
</dbReference>
<dbReference type="InterPro" id="IPR010001">
    <property type="entry name" value="BofA"/>
</dbReference>
<dbReference type="Proteomes" id="UP000198943">
    <property type="component" value="Unassembled WGS sequence"/>
</dbReference>